<evidence type="ECO:0000259" key="3">
    <source>
        <dbReference type="Pfam" id="PF00724"/>
    </source>
</evidence>
<dbReference type="Proteomes" id="UP000702964">
    <property type="component" value="Unassembled WGS sequence"/>
</dbReference>
<dbReference type="GO" id="GO:0010181">
    <property type="term" value="F:FMN binding"/>
    <property type="evidence" value="ECO:0007669"/>
    <property type="project" value="InterPro"/>
</dbReference>
<keyword evidence="1" id="KW-0285">Flavoprotein</keyword>
<dbReference type="EMBL" id="AOFI03000003">
    <property type="protein sequence ID" value="KAF4325751.1"/>
    <property type="molecule type" value="Genomic_DNA"/>
</dbReference>
<proteinExistence type="predicted"/>
<dbReference type="InterPro" id="IPR051799">
    <property type="entry name" value="NADH_flavin_oxidoreductase"/>
</dbReference>
<sequence>MERYTQTATAYLHDADGGREHGYTREPRMNPKYSPMFEQVSLPSGITLKNRIVLAPMTHMSSNPDGTVSDAELAYYARRTGGAGMSVTAVTHVTPNGIGFPAQFGSYDDSFIPGLKRLADTMKQQGSKAVLQIFHAGRLTPEQAVPAGQVAAPSAVASERPGSPVPRELSDDEITSIIKDFGEATRRAIEAGFDGVEIHGANGYLIQQFFSPHSNRREDRWGGSIEKRLTFPLAVVDEVQKVVAAHTKLPFIVGYRFSPEEPETPGLTMEETYALVDALKVKNLDYLHVSVNEFWSKPRRGEADTRSRIEFILDRVAGKMPVIGVGSIHTADEAAEALQSGVPLLALGRELIIEPDWVEKIESGREEDIETILTKSDQERLVIPDGLWNAIIHTPGWFPMADDK</sequence>
<dbReference type="InterPro" id="IPR013785">
    <property type="entry name" value="Aldolase_TIM"/>
</dbReference>
<evidence type="ECO:0000256" key="1">
    <source>
        <dbReference type="ARBA" id="ARBA00022630"/>
    </source>
</evidence>
<dbReference type="GO" id="GO:0016491">
    <property type="term" value="F:oxidoreductase activity"/>
    <property type="evidence" value="ECO:0007669"/>
    <property type="project" value="UniProtKB-KW"/>
</dbReference>
<evidence type="ECO:0000313" key="5">
    <source>
        <dbReference type="Proteomes" id="UP000702964"/>
    </source>
</evidence>
<dbReference type="PANTHER" id="PTHR43656">
    <property type="entry name" value="BINDING OXIDOREDUCTASE, PUTATIVE (AFU_ORTHOLOGUE AFUA_2G08260)-RELATED"/>
    <property type="match status" value="1"/>
</dbReference>
<feature type="domain" description="NADH:flavin oxidoreductase/NADH oxidase N-terminal" evidence="3">
    <location>
        <begin position="37"/>
        <end position="367"/>
    </location>
</feature>
<name>A0A8J4T2M3_9STRA</name>
<gene>
    <name evidence="4" type="ORF">G195_000700</name>
</gene>
<accession>A0A8J4T2M3</accession>
<protein>
    <recommendedName>
        <fullName evidence="3">NADH:flavin oxidoreductase/NADH oxidase N-terminal domain-containing protein</fullName>
    </recommendedName>
</protein>
<dbReference type="AlphaFoldDB" id="A0A8J4T2M3"/>
<dbReference type="InterPro" id="IPR001155">
    <property type="entry name" value="OxRdtase_FMN_N"/>
</dbReference>
<dbReference type="Gene3D" id="3.20.20.70">
    <property type="entry name" value="Aldolase class I"/>
    <property type="match status" value="1"/>
</dbReference>
<reference evidence="4" key="2">
    <citation type="submission" date="2020-02" db="EMBL/GenBank/DDBJ databases">
        <authorList>
            <person name="Studholme D.J."/>
        </authorList>
    </citation>
    <scope>NUCLEOTIDE SEQUENCE</scope>
    <source>
        <strain evidence="4">00238/432</strain>
    </source>
</reference>
<dbReference type="PANTHER" id="PTHR43656:SF2">
    <property type="entry name" value="BINDING OXIDOREDUCTASE, PUTATIVE (AFU_ORTHOLOGUE AFUA_2G08260)-RELATED"/>
    <property type="match status" value="1"/>
</dbReference>
<dbReference type="Pfam" id="PF00724">
    <property type="entry name" value="Oxidored_FMN"/>
    <property type="match status" value="1"/>
</dbReference>
<comment type="caution">
    <text evidence="4">The sequence shown here is derived from an EMBL/GenBank/DDBJ whole genome shotgun (WGS) entry which is preliminary data.</text>
</comment>
<organism evidence="4 5">
    <name type="scientific">Phytophthora kernoviae 00238/432</name>
    <dbReference type="NCBI Taxonomy" id="1284355"/>
    <lineage>
        <taxon>Eukaryota</taxon>
        <taxon>Sar</taxon>
        <taxon>Stramenopiles</taxon>
        <taxon>Oomycota</taxon>
        <taxon>Peronosporomycetes</taxon>
        <taxon>Peronosporales</taxon>
        <taxon>Peronosporaceae</taxon>
        <taxon>Phytophthora</taxon>
    </lineage>
</organism>
<evidence type="ECO:0000256" key="2">
    <source>
        <dbReference type="ARBA" id="ARBA00023002"/>
    </source>
</evidence>
<evidence type="ECO:0000313" key="4">
    <source>
        <dbReference type="EMBL" id="KAF4325751.1"/>
    </source>
</evidence>
<dbReference type="CDD" id="cd04735">
    <property type="entry name" value="OYE_like_4_FMN"/>
    <property type="match status" value="1"/>
</dbReference>
<keyword evidence="2" id="KW-0560">Oxidoreductase</keyword>
<dbReference type="SUPFAM" id="SSF51395">
    <property type="entry name" value="FMN-linked oxidoreductases"/>
    <property type="match status" value="1"/>
</dbReference>
<reference evidence="4" key="1">
    <citation type="journal article" date="2015" name="Genom Data">
        <title>Draft genome sequences of Phytophthora kernoviae and Phytophthora ramorum lineage EU2 from Scotland.</title>
        <authorList>
            <person name="Sambles C."/>
            <person name="Schlenzig A."/>
            <person name="O'Neill P."/>
            <person name="Grant M."/>
            <person name="Studholme D.J."/>
        </authorList>
    </citation>
    <scope>NUCLEOTIDE SEQUENCE</scope>
    <source>
        <strain evidence="4">00238/432</strain>
    </source>
</reference>